<keyword evidence="3" id="KW-0378">Hydrolase</keyword>
<name>A0ABT1D0S4_9PROT</name>
<proteinExistence type="inferred from homology"/>
<dbReference type="InterPro" id="IPR029055">
    <property type="entry name" value="Ntn_hydrolases_N"/>
</dbReference>
<keyword evidence="6" id="KW-1185">Reference proteome</keyword>
<dbReference type="SUPFAM" id="SSF56235">
    <property type="entry name" value="N-terminal nucleophile aminohydrolases (Ntn hydrolases)"/>
    <property type="match status" value="1"/>
</dbReference>
<sequence>MRGWSRQAALLLAIAALLPGCAALFPRHVSVEKRLATLPLRGLPLGAPVTIRWNDHLIPWIEAGSDTDLAMALGLVHGHLRGAQIDLLRHVARGRLAEVAGPLATDIDHALRILDFGRPAPAIIAAWPRETRDFVDAFLVGLNHAIRHGPRPPEAGLLGLRREPLTREDLLAIGRLAGTDINWLGYFSLLAERGTPGFARAWQRLLVAGTGLAPANAGQVALGGLLTGLSRQGSNAVAVDAAHSESGAALLAADPHLGLSLPNLWLLAGMRSPSFHAVGMMVPGLPILGLGRNPDLAWGGTNLRAASSDLFAVAGLPLEEREVTIRQRLWFATTRRVRVSPQGPVITDATIIPNPAGEQIALRWAGHEPADEITALLRAARARNGGEFRAAFAGFAVSPQNMLWADRSGRIGRLTAALLPDRAGFPATDPVLDARDPAATAPWTRLRDAGRLPALEDPREGFLASANENPALWAPDAPPIGYFFSDGDRVARLRALLAARPKLSVADLAALQRDRVAPKAAALAEGLLARLDALPGGAPDPALLAPLRGWDGDYAAESRAALIFELLIGQLVPALQPEGVTARGPETGWNFITTFLLRDLDALPPARRDAVLRAAVAGAAPLAARHANWGEVHRLRAAHWLVNLPLLGRAFVLGSDPVGGSRETPMKTGHGLVAGPHEVSFGAMARQVSDLGDSDANWFVLFGGQDGFLGSAAFADQIPLWREGRSIRLPLRPETVAREFPHVTVLRP</sequence>
<comment type="caution">
    <text evidence="5">The sequence shown here is derived from an EMBL/GenBank/DDBJ whole genome shotgun (WGS) entry which is preliminary data.</text>
</comment>
<evidence type="ECO:0000256" key="4">
    <source>
        <dbReference type="ARBA" id="ARBA00023145"/>
    </source>
</evidence>
<dbReference type="Proteomes" id="UP001523392">
    <property type="component" value="Unassembled WGS sequence"/>
</dbReference>
<protein>
    <submittedName>
        <fullName evidence="5">Penicillin acylase family protein</fullName>
    </submittedName>
</protein>
<evidence type="ECO:0000256" key="1">
    <source>
        <dbReference type="ARBA" id="ARBA00006586"/>
    </source>
</evidence>
<dbReference type="RefSeq" id="WP_252952124.1">
    <property type="nucleotide sequence ID" value="NZ_JAFIRR010000028.1"/>
</dbReference>
<evidence type="ECO:0000256" key="3">
    <source>
        <dbReference type="ARBA" id="ARBA00022801"/>
    </source>
</evidence>
<dbReference type="EMBL" id="JAFIRR010000028">
    <property type="protein sequence ID" value="MCO6415526.1"/>
    <property type="molecule type" value="Genomic_DNA"/>
</dbReference>
<organism evidence="5 6">
    <name type="scientific">Siccirubricoccus soli</name>
    <dbReference type="NCBI Taxonomy" id="2899147"/>
    <lineage>
        <taxon>Bacteria</taxon>
        <taxon>Pseudomonadati</taxon>
        <taxon>Pseudomonadota</taxon>
        <taxon>Alphaproteobacteria</taxon>
        <taxon>Acetobacterales</taxon>
        <taxon>Roseomonadaceae</taxon>
        <taxon>Siccirubricoccus</taxon>
    </lineage>
</organism>
<keyword evidence="4" id="KW-0865">Zymogen</keyword>
<dbReference type="Gene3D" id="1.10.439.10">
    <property type="entry name" value="Penicillin Amidohydrolase, domain 1"/>
    <property type="match status" value="1"/>
</dbReference>
<dbReference type="PANTHER" id="PTHR34218:SF3">
    <property type="entry name" value="ACYL-HOMOSERINE LACTONE ACYLASE PVDQ"/>
    <property type="match status" value="1"/>
</dbReference>
<dbReference type="PANTHER" id="PTHR34218">
    <property type="entry name" value="PEPTIDASE S45 PENICILLIN AMIDASE"/>
    <property type="match status" value="1"/>
</dbReference>
<dbReference type="Gene3D" id="1.10.1400.10">
    <property type="match status" value="1"/>
</dbReference>
<dbReference type="InterPro" id="IPR023343">
    <property type="entry name" value="Penicillin_amidase_dom1"/>
</dbReference>
<dbReference type="InterPro" id="IPR014395">
    <property type="entry name" value="Pen/GL7ACA/AHL_acylase"/>
</dbReference>
<dbReference type="PIRSF" id="PIRSF001227">
    <property type="entry name" value="Pen_acylase"/>
    <property type="match status" value="1"/>
</dbReference>
<comment type="similarity">
    <text evidence="1">Belongs to the peptidase S45 family.</text>
</comment>
<dbReference type="Gene3D" id="2.30.120.10">
    <property type="match status" value="1"/>
</dbReference>
<gene>
    <name evidence="5" type="ORF">JYK14_04950</name>
</gene>
<dbReference type="Gene3D" id="3.60.20.10">
    <property type="entry name" value="Glutamine Phosphoribosylpyrophosphate, subunit 1, domain 1"/>
    <property type="match status" value="1"/>
</dbReference>
<keyword evidence="2" id="KW-0732">Signal</keyword>
<dbReference type="InterPro" id="IPR043146">
    <property type="entry name" value="Penicillin_amidase_N_B-knob"/>
</dbReference>
<dbReference type="InterPro" id="IPR043147">
    <property type="entry name" value="Penicillin_amidase_A-knob"/>
</dbReference>
<evidence type="ECO:0000313" key="6">
    <source>
        <dbReference type="Proteomes" id="UP001523392"/>
    </source>
</evidence>
<evidence type="ECO:0000313" key="5">
    <source>
        <dbReference type="EMBL" id="MCO6415526.1"/>
    </source>
</evidence>
<evidence type="ECO:0000256" key="2">
    <source>
        <dbReference type="ARBA" id="ARBA00022729"/>
    </source>
</evidence>
<dbReference type="InterPro" id="IPR002692">
    <property type="entry name" value="S45"/>
</dbReference>
<dbReference type="Pfam" id="PF01804">
    <property type="entry name" value="Penicil_amidase"/>
    <property type="match status" value="1"/>
</dbReference>
<reference evidence="5 6" key="1">
    <citation type="submission" date="2021-12" db="EMBL/GenBank/DDBJ databases">
        <title>Siccirubricoccus leaddurans sp. nov., a high concentration Zn2+ tolerance bacterium.</title>
        <authorList>
            <person name="Cao Y."/>
        </authorList>
    </citation>
    <scope>NUCLEOTIDE SEQUENCE [LARGE SCALE GENOMIC DNA]</scope>
    <source>
        <strain evidence="5 6">KC 17139</strain>
    </source>
</reference>
<accession>A0ABT1D0S4</accession>